<protein>
    <submittedName>
        <fullName evidence="2">Uncharacterized protein</fullName>
    </submittedName>
</protein>
<evidence type="ECO:0000313" key="2">
    <source>
        <dbReference type="EMBL" id="ELP94897.1"/>
    </source>
</evidence>
<dbReference type="Proteomes" id="UP000014680">
    <property type="component" value="Unassembled WGS sequence"/>
</dbReference>
<dbReference type="OrthoDB" id="26970at2759"/>
<dbReference type="PANTHER" id="PTHR12790:SF0">
    <property type="entry name" value="RNA POLYMERASE I-SPECIFIC TRANSCRIPTION INITIATION FACTOR RRN3-RELATED"/>
    <property type="match status" value="1"/>
</dbReference>
<evidence type="ECO:0000313" key="3">
    <source>
        <dbReference type="Proteomes" id="UP000014680"/>
    </source>
</evidence>
<gene>
    <name evidence="2" type="ORF">EIN_249310</name>
</gene>
<dbReference type="GO" id="GO:0001042">
    <property type="term" value="F:RNA polymerase I core binding"/>
    <property type="evidence" value="ECO:0007669"/>
    <property type="project" value="TreeGrafter"/>
</dbReference>
<dbReference type="GeneID" id="14893894"/>
<proteinExistence type="inferred from homology"/>
<keyword evidence="3" id="KW-1185">Reference proteome</keyword>
<dbReference type="OMA" id="NEERCCK"/>
<dbReference type="AlphaFoldDB" id="A0A0A1UH88"/>
<dbReference type="PANTHER" id="PTHR12790">
    <property type="entry name" value="TRANSCRIPTION INITIATION FACTOR IA RRN3"/>
    <property type="match status" value="1"/>
</dbReference>
<dbReference type="KEGG" id="eiv:EIN_249310"/>
<dbReference type="Pfam" id="PF05327">
    <property type="entry name" value="RRN3"/>
    <property type="match status" value="1"/>
</dbReference>
<organism evidence="2 3">
    <name type="scientific">Entamoeba invadens IP1</name>
    <dbReference type="NCBI Taxonomy" id="370355"/>
    <lineage>
        <taxon>Eukaryota</taxon>
        <taxon>Amoebozoa</taxon>
        <taxon>Evosea</taxon>
        <taxon>Archamoebae</taxon>
        <taxon>Mastigamoebida</taxon>
        <taxon>Entamoebidae</taxon>
        <taxon>Entamoeba</taxon>
    </lineage>
</organism>
<dbReference type="RefSeq" id="XP_004261668.1">
    <property type="nucleotide sequence ID" value="XM_004261620.1"/>
</dbReference>
<dbReference type="EMBL" id="KB206169">
    <property type="protein sequence ID" value="ELP94897.1"/>
    <property type="molecule type" value="Genomic_DNA"/>
</dbReference>
<dbReference type="GO" id="GO:0001181">
    <property type="term" value="F:RNA polymerase I general transcription initiation factor activity"/>
    <property type="evidence" value="ECO:0007669"/>
    <property type="project" value="InterPro"/>
</dbReference>
<dbReference type="GO" id="GO:0005634">
    <property type="term" value="C:nucleus"/>
    <property type="evidence" value="ECO:0007669"/>
    <property type="project" value="TreeGrafter"/>
</dbReference>
<sequence>MSVATLNVEQSELMSAVTLVREAVQLKALQDSLKYNFLVKQLATPFSQKVLIWVQALTQCTTLIQPCHDELVKTIYTLVLPPNQQVYETYCTLLLHLVTSNTIYTHGIVTALFSRILPQNVEVFPIITKAIETLITLVPLSTRIIPQIFTDMIPNRWRQVPEFTTYISFFLTSVPQIPEVARLALIATIERTVLFDSELQKSNDLFAMEENDTSVMLASLIKFVLGWIRDIPQSLEGAFYEAFDNYIVRTKYLTHTPVLYFIYNSTEERANLFAGFLSARSSTEGISELYRALFICHLGGFVSNSALVNSVVTLEMMNRIGRIFERENNVMLKILLCQQFVRIFNRKHEELLVGTNVAQLFGNGQIVRKMIVDKSNPIGNCSQKTMRMFVQICKEKGLVDIEQVLAENVLAEEPVFVSCPLCTYDPYDLPSEFRGLAGELVSKNEEVIEEVKMKNDSVTNNSWDFSL</sequence>
<evidence type="ECO:0000256" key="1">
    <source>
        <dbReference type="ARBA" id="ARBA00010098"/>
    </source>
</evidence>
<accession>A0A0A1UH88</accession>
<comment type="similarity">
    <text evidence="1">Belongs to the RRN3 family.</text>
</comment>
<dbReference type="InterPro" id="IPR007991">
    <property type="entry name" value="RNA_pol_I_trans_ini_fac_RRN3"/>
</dbReference>
<dbReference type="VEuPathDB" id="AmoebaDB:EIN_249310"/>
<reference evidence="2 3" key="1">
    <citation type="submission" date="2012-10" db="EMBL/GenBank/DDBJ databases">
        <authorList>
            <person name="Zafar N."/>
            <person name="Inman J."/>
            <person name="Hall N."/>
            <person name="Lorenzi H."/>
            <person name="Caler E."/>
        </authorList>
    </citation>
    <scope>NUCLEOTIDE SEQUENCE [LARGE SCALE GENOMIC DNA]</scope>
    <source>
        <strain evidence="2 3">IP1</strain>
    </source>
</reference>
<name>A0A0A1UH88_ENTIV</name>
<dbReference type="GO" id="GO:0006361">
    <property type="term" value="P:transcription initiation at RNA polymerase I promoter"/>
    <property type="evidence" value="ECO:0007669"/>
    <property type="project" value="InterPro"/>
</dbReference>